<accession>A0A1F8GZG7</accession>
<dbReference type="AlphaFoldDB" id="A0A1F8GZG7"/>
<name>A0A1F8GZG7_9BACT</name>
<reference evidence="1 2" key="1">
    <citation type="journal article" date="2016" name="Nat. Commun.">
        <title>Thousands of microbial genomes shed light on interconnected biogeochemical processes in an aquifer system.</title>
        <authorList>
            <person name="Anantharaman K."/>
            <person name="Brown C.T."/>
            <person name="Hug L.A."/>
            <person name="Sharon I."/>
            <person name="Castelle C.J."/>
            <person name="Probst A.J."/>
            <person name="Thomas B.C."/>
            <person name="Singh A."/>
            <person name="Wilkins M.J."/>
            <person name="Karaoz U."/>
            <person name="Brodie E.L."/>
            <person name="Williams K.H."/>
            <person name="Hubbard S.S."/>
            <person name="Banfield J.F."/>
        </authorList>
    </citation>
    <scope>NUCLEOTIDE SEQUENCE [LARGE SCALE GENOMIC DNA]</scope>
</reference>
<dbReference type="EMBL" id="MGKP01000001">
    <property type="protein sequence ID" value="OGN30038.1"/>
    <property type="molecule type" value="Genomic_DNA"/>
</dbReference>
<organism evidence="1 2">
    <name type="scientific">Candidatus Yanofskybacteria bacterium RIFCSPLOWO2_01_FULL_49_25</name>
    <dbReference type="NCBI Taxonomy" id="1802701"/>
    <lineage>
        <taxon>Bacteria</taxon>
        <taxon>Candidatus Yanofskyibacteriota</taxon>
    </lineage>
</organism>
<evidence type="ECO:0000313" key="1">
    <source>
        <dbReference type="EMBL" id="OGN30038.1"/>
    </source>
</evidence>
<proteinExistence type="predicted"/>
<gene>
    <name evidence="1" type="ORF">A3A33_01420</name>
</gene>
<dbReference type="STRING" id="1802701.A3A33_01420"/>
<protein>
    <recommendedName>
        <fullName evidence="3">Transglutaminase-like domain-containing protein</fullName>
    </recommendedName>
</protein>
<sequence>MQSNLSPLEHQILKKLFSPARIQDYLNTLPINFEPEGDTALSPRRVMREKRAHCAEGALLAAVALWYHGEPPLVLDLESSRHDFDHMVAVFRRRGHWGAIGKTNHAVLRYREPVYESIHELVMSFFHEYFTDDGKKTLRTYSDPIDLSKYKNQSWITSEKNIWPVVDFVIERPHYEIVSREMIAGFRKADPIERKAGRLVEWKSKR</sequence>
<comment type="caution">
    <text evidence="1">The sequence shown here is derived from an EMBL/GenBank/DDBJ whole genome shotgun (WGS) entry which is preliminary data.</text>
</comment>
<dbReference type="Proteomes" id="UP000179047">
    <property type="component" value="Unassembled WGS sequence"/>
</dbReference>
<evidence type="ECO:0000313" key="2">
    <source>
        <dbReference type="Proteomes" id="UP000179047"/>
    </source>
</evidence>
<evidence type="ECO:0008006" key="3">
    <source>
        <dbReference type="Google" id="ProtNLM"/>
    </source>
</evidence>